<evidence type="ECO:0000256" key="4">
    <source>
        <dbReference type="RuleBase" id="RU361117"/>
    </source>
</evidence>
<comment type="cofactor">
    <cofactor evidence="4">
        <name>Mg(2+)</name>
        <dbReference type="ChEBI" id="CHEBI:18420"/>
    </cofactor>
</comment>
<evidence type="ECO:0000256" key="3">
    <source>
        <dbReference type="ARBA" id="ARBA00022801"/>
    </source>
</evidence>
<evidence type="ECO:0000313" key="5">
    <source>
        <dbReference type="EMBL" id="GMG82047.1"/>
    </source>
</evidence>
<dbReference type="SUPFAM" id="SSF56784">
    <property type="entry name" value="HAD-like"/>
    <property type="match status" value="1"/>
</dbReference>
<comment type="catalytic activity">
    <reaction evidence="4">
        <text>alpha,alpha-trehalose 6-phosphate + H2O = alpha,alpha-trehalose + phosphate</text>
        <dbReference type="Rhea" id="RHEA:23420"/>
        <dbReference type="ChEBI" id="CHEBI:15377"/>
        <dbReference type="ChEBI" id="CHEBI:16551"/>
        <dbReference type="ChEBI" id="CHEBI:43474"/>
        <dbReference type="ChEBI" id="CHEBI:58429"/>
        <dbReference type="EC" id="3.1.3.12"/>
    </reaction>
</comment>
<evidence type="ECO:0000256" key="2">
    <source>
        <dbReference type="ARBA" id="ARBA00008770"/>
    </source>
</evidence>
<name>A0ABQ6LGD0_9RHOB</name>
<comment type="similarity">
    <text evidence="2 4">Belongs to the trehalose phosphatase family.</text>
</comment>
<keyword evidence="3 4" id="KW-0378">Hydrolase</keyword>
<proteinExistence type="inferred from homology"/>
<dbReference type="EC" id="3.1.3.12" evidence="4"/>
<dbReference type="InterPro" id="IPR023214">
    <property type="entry name" value="HAD_sf"/>
</dbReference>
<evidence type="ECO:0000313" key="6">
    <source>
        <dbReference type="Proteomes" id="UP001239909"/>
    </source>
</evidence>
<dbReference type="EMBL" id="BSYI01000007">
    <property type="protein sequence ID" value="GMG82047.1"/>
    <property type="molecule type" value="Genomic_DNA"/>
</dbReference>
<keyword evidence="6" id="KW-1185">Reference proteome</keyword>
<accession>A0ABQ6LGD0</accession>
<dbReference type="NCBIfam" id="TIGR00685">
    <property type="entry name" value="T6PP"/>
    <property type="match status" value="1"/>
</dbReference>
<dbReference type="Proteomes" id="UP001239909">
    <property type="component" value="Unassembled WGS sequence"/>
</dbReference>
<evidence type="ECO:0000256" key="1">
    <source>
        <dbReference type="ARBA" id="ARBA00005199"/>
    </source>
</evidence>
<comment type="pathway">
    <text evidence="1 4">Glycan biosynthesis; trehalose biosynthesis.</text>
</comment>
<reference evidence="5 6" key="1">
    <citation type="submission" date="2023-04" db="EMBL/GenBank/DDBJ databases">
        <title>Marinoamorphus aggregata gen. nov., sp. Nov., isolate from tissue of brittle star Ophioplocus japonicus.</title>
        <authorList>
            <person name="Kawano K."/>
            <person name="Sawayama S."/>
            <person name="Nakagawa S."/>
        </authorList>
    </citation>
    <scope>NUCLEOTIDE SEQUENCE [LARGE SCALE GENOMIC DNA]</scope>
    <source>
        <strain evidence="5 6">NKW23</strain>
    </source>
</reference>
<gene>
    <name evidence="5" type="primary">otsB</name>
    <name evidence="5" type="ORF">LNKW23_12600</name>
</gene>
<keyword evidence="4" id="KW-0479">Metal-binding</keyword>
<protein>
    <recommendedName>
        <fullName evidence="4">Trehalose 6-phosphate phosphatase</fullName>
        <ecNumber evidence="4">3.1.3.12</ecNumber>
    </recommendedName>
</protein>
<sequence>MQTDELDALRPDWDRTALFLDFDGTLAPIVDRPEDAAMAPATRAAVAAIRARTGGAVALISGRALADLDARTAPLALPAAGSHGAEFRSPGSGAETAAGAAARLAPAAAAIAALAGAEGLLMERKPGSVTLHYRSRPALGGAVRALVERLAAEGAGLRALHGLMVSEVALAGIDKGTALRSFMAAPPFAGRSPIAAGDDTTDEDAFRAARALGGTGIKIGPGPTAASHRAPGIAAFLDWLARRAAG</sequence>
<dbReference type="Pfam" id="PF02358">
    <property type="entry name" value="Trehalose_PPase"/>
    <property type="match status" value="1"/>
</dbReference>
<dbReference type="InterPro" id="IPR006379">
    <property type="entry name" value="HAD-SF_hydro_IIB"/>
</dbReference>
<comment type="function">
    <text evidence="4">Removes the phosphate from trehalose 6-phosphate to produce free trehalose.</text>
</comment>
<dbReference type="NCBIfam" id="TIGR01484">
    <property type="entry name" value="HAD-SF-IIB"/>
    <property type="match status" value="1"/>
</dbReference>
<dbReference type="Gene3D" id="3.30.70.1020">
    <property type="entry name" value="Trehalose-6-phosphate phosphatase related protein, domain 2"/>
    <property type="match status" value="1"/>
</dbReference>
<organism evidence="5 6">
    <name type="scientific">Paralimibaculum aggregatum</name>
    <dbReference type="NCBI Taxonomy" id="3036245"/>
    <lineage>
        <taxon>Bacteria</taxon>
        <taxon>Pseudomonadati</taxon>
        <taxon>Pseudomonadota</taxon>
        <taxon>Alphaproteobacteria</taxon>
        <taxon>Rhodobacterales</taxon>
        <taxon>Paracoccaceae</taxon>
        <taxon>Paralimibaculum</taxon>
    </lineage>
</organism>
<dbReference type="PANTHER" id="PTHR43768:SF3">
    <property type="entry name" value="TREHALOSE 6-PHOSPHATE PHOSPHATASE"/>
    <property type="match status" value="1"/>
</dbReference>
<comment type="caution">
    <text evidence="5">The sequence shown here is derived from an EMBL/GenBank/DDBJ whole genome shotgun (WGS) entry which is preliminary data.</text>
</comment>
<dbReference type="RefSeq" id="WP_285670791.1">
    <property type="nucleotide sequence ID" value="NZ_BSYI01000007.1"/>
</dbReference>
<dbReference type="InterPro" id="IPR036412">
    <property type="entry name" value="HAD-like_sf"/>
</dbReference>
<dbReference type="InterPro" id="IPR003337">
    <property type="entry name" value="Trehalose_PPase"/>
</dbReference>
<dbReference type="Gene3D" id="3.40.50.1000">
    <property type="entry name" value="HAD superfamily/HAD-like"/>
    <property type="match status" value="1"/>
</dbReference>
<dbReference type="InterPro" id="IPR044651">
    <property type="entry name" value="OTSB-like"/>
</dbReference>
<dbReference type="PANTHER" id="PTHR43768">
    <property type="entry name" value="TREHALOSE 6-PHOSPHATE PHOSPHATASE"/>
    <property type="match status" value="1"/>
</dbReference>
<keyword evidence="4" id="KW-0460">Magnesium</keyword>